<organism evidence="1 2">
    <name type="scientific">Streptomyces chryseus</name>
    <dbReference type="NCBI Taxonomy" id="68186"/>
    <lineage>
        <taxon>Bacteria</taxon>
        <taxon>Bacillati</taxon>
        <taxon>Actinomycetota</taxon>
        <taxon>Actinomycetes</taxon>
        <taxon>Kitasatosporales</taxon>
        <taxon>Streptomycetaceae</taxon>
        <taxon>Streptomyces</taxon>
    </lineage>
</organism>
<protein>
    <submittedName>
        <fullName evidence="1">Uncharacterized protein</fullName>
    </submittedName>
</protein>
<sequence length="61" mass="6648">MAADRAANGGQEQRPVLVIRVSRDGGATYGPPVQVDPDRDVVPEIESRWPPCRCPRHCPAP</sequence>
<evidence type="ECO:0000313" key="1">
    <source>
        <dbReference type="EMBL" id="GHA83243.1"/>
    </source>
</evidence>
<accession>A0ABQ3DDR4</accession>
<evidence type="ECO:0000313" key="2">
    <source>
        <dbReference type="Proteomes" id="UP000599437"/>
    </source>
</evidence>
<proteinExistence type="predicted"/>
<reference evidence="2" key="1">
    <citation type="journal article" date="2019" name="Int. J. Syst. Evol. Microbiol.">
        <title>The Global Catalogue of Microorganisms (GCM) 10K type strain sequencing project: providing services to taxonomists for standard genome sequencing and annotation.</title>
        <authorList>
            <consortium name="The Broad Institute Genomics Platform"/>
            <consortium name="The Broad Institute Genome Sequencing Center for Infectious Disease"/>
            <person name="Wu L."/>
            <person name="Ma J."/>
        </authorList>
    </citation>
    <scope>NUCLEOTIDE SEQUENCE [LARGE SCALE GENOMIC DNA]</scope>
    <source>
        <strain evidence="2">JCM 4737</strain>
    </source>
</reference>
<gene>
    <name evidence="1" type="ORF">GCM10010346_01970</name>
</gene>
<dbReference type="EMBL" id="BMVO01000001">
    <property type="protein sequence ID" value="GHA83243.1"/>
    <property type="molecule type" value="Genomic_DNA"/>
</dbReference>
<keyword evidence="2" id="KW-1185">Reference proteome</keyword>
<dbReference type="Proteomes" id="UP000599437">
    <property type="component" value="Unassembled WGS sequence"/>
</dbReference>
<dbReference type="RefSeq" id="WP_138895807.1">
    <property type="nucleotide sequence ID" value="NZ_BMVO01000001.1"/>
</dbReference>
<name>A0ABQ3DDR4_9ACTN</name>
<comment type="caution">
    <text evidence="1">The sequence shown here is derived from an EMBL/GenBank/DDBJ whole genome shotgun (WGS) entry which is preliminary data.</text>
</comment>